<dbReference type="Proteomes" id="UP000316621">
    <property type="component" value="Chromosome 3"/>
</dbReference>
<name>A0A4Y7J532_PAPSO</name>
<evidence type="ECO:0000313" key="1">
    <source>
        <dbReference type="EMBL" id="RZC54839.1"/>
    </source>
</evidence>
<reference evidence="1 2" key="1">
    <citation type="journal article" date="2018" name="Science">
        <title>The opium poppy genome and morphinan production.</title>
        <authorList>
            <person name="Guo L."/>
            <person name="Winzer T."/>
            <person name="Yang X."/>
            <person name="Li Y."/>
            <person name="Ning Z."/>
            <person name="He Z."/>
            <person name="Teodor R."/>
            <person name="Lu Y."/>
            <person name="Bowser T.A."/>
            <person name="Graham I.A."/>
            <person name="Ye K."/>
        </authorList>
    </citation>
    <scope>NUCLEOTIDE SEQUENCE [LARGE SCALE GENOMIC DNA]</scope>
    <source>
        <strain evidence="2">cv. HN1</strain>
        <tissue evidence="1">Leaves</tissue>
    </source>
</reference>
<accession>A0A4Y7J532</accession>
<evidence type="ECO:0000313" key="2">
    <source>
        <dbReference type="Proteomes" id="UP000316621"/>
    </source>
</evidence>
<sequence>MAQADIAMKIRPSGIGTRRDGPREFEGRDTLKRDKIEVTAIVRGVTRLADLMREDNAAKMSKIDEGIVMFREYLDIKKHNAGMKITETNLVALQPLDGAAMKKTPKTHFDPARNPHTSS</sequence>
<organism evidence="1 2">
    <name type="scientific">Papaver somniferum</name>
    <name type="common">Opium poppy</name>
    <dbReference type="NCBI Taxonomy" id="3469"/>
    <lineage>
        <taxon>Eukaryota</taxon>
        <taxon>Viridiplantae</taxon>
        <taxon>Streptophyta</taxon>
        <taxon>Embryophyta</taxon>
        <taxon>Tracheophyta</taxon>
        <taxon>Spermatophyta</taxon>
        <taxon>Magnoliopsida</taxon>
        <taxon>Ranunculales</taxon>
        <taxon>Papaveraceae</taxon>
        <taxon>Papaveroideae</taxon>
        <taxon>Papaver</taxon>
    </lineage>
</organism>
<dbReference type="EMBL" id="CM010717">
    <property type="protein sequence ID" value="RZC54839.1"/>
    <property type="molecule type" value="Genomic_DNA"/>
</dbReference>
<dbReference type="Gramene" id="RZC54839">
    <property type="protein sequence ID" value="RZC54839"/>
    <property type="gene ID" value="C5167_013687"/>
</dbReference>
<gene>
    <name evidence="1" type="ORF">C5167_013687</name>
</gene>
<proteinExistence type="predicted"/>
<keyword evidence="2" id="KW-1185">Reference proteome</keyword>
<dbReference type="AlphaFoldDB" id="A0A4Y7J532"/>
<protein>
    <submittedName>
        <fullName evidence="1">Uncharacterized protein</fullName>
    </submittedName>
</protein>